<keyword evidence="5 7" id="KW-0238">DNA-binding</keyword>
<dbReference type="HOGENOM" id="CLU_113319_1_4_4"/>
<comment type="cofactor">
    <cofactor evidence="7">
        <name>Ni(2+)</name>
        <dbReference type="ChEBI" id="CHEBI:49786"/>
    </cofactor>
    <text evidence="7">Binds 1 nickel ion per subunit.</text>
</comment>
<feature type="binding site" evidence="7">
    <location>
        <position position="77"/>
    </location>
    <ligand>
        <name>Ni(2+)</name>
        <dbReference type="ChEBI" id="CHEBI:49786"/>
    </ligand>
</feature>
<organism evidence="11 12">
    <name type="scientific">Azoarcus sp. (strain BH72)</name>
    <dbReference type="NCBI Taxonomy" id="418699"/>
    <lineage>
        <taxon>Bacteria</taxon>
        <taxon>Pseudomonadati</taxon>
        <taxon>Pseudomonadota</taxon>
        <taxon>Betaproteobacteria</taxon>
        <taxon>Rhodocyclales</taxon>
        <taxon>Zoogloeaceae</taxon>
        <taxon>Azoarcus</taxon>
    </lineage>
</organism>
<dbReference type="SUPFAM" id="SSF47598">
    <property type="entry name" value="Ribbon-helix-helix"/>
    <property type="match status" value="1"/>
</dbReference>
<dbReference type="eggNOG" id="COG0864">
    <property type="taxonomic scope" value="Bacteria"/>
</dbReference>
<evidence type="ECO:0000256" key="2">
    <source>
        <dbReference type="ARBA" id="ARBA00022596"/>
    </source>
</evidence>
<feature type="binding site" evidence="7">
    <location>
        <position position="90"/>
    </location>
    <ligand>
        <name>Ni(2+)</name>
        <dbReference type="ChEBI" id="CHEBI:49786"/>
    </ligand>
</feature>
<evidence type="ECO:0000256" key="1">
    <source>
        <dbReference type="ARBA" id="ARBA00008478"/>
    </source>
</evidence>
<evidence type="ECO:0000256" key="6">
    <source>
        <dbReference type="ARBA" id="ARBA00023163"/>
    </source>
</evidence>
<name>A1KA89_AZOSB</name>
<reference evidence="11 12" key="1">
    <citation type="journal article" date="2006" name="Nat. Biotechnol.">
        <title>Complete genome of the mutualistic, N2-fixing grass endophyte Azoarcus sp. strain BH72.</title>
        <authorList>
            <person name="Krause A."/>
            <person name="Ramakumar A."/>
            <person name="Bartels D."/>
            <person name="Battistoni F."/>
            <person name="Bekel T."/>
            <person name="Boch J."/>
            <person name="Boehm M."/>
            <person name="Friedrich F."/>
            <person name="Hurek T."/>
            <person name="Krause L."/>
            <person name="Linke B."/>
            <person name="McHardy A.C."/>
            <person name="Sarkar A."/>
            <person name="Schneiker S."/>
            <person name="Syed A.A."/>
            <person name="Thauer R."/>
            <person name="Vorhoelter F.-J."/>
            <person name="Weidner S."/>
            <person name="Puehler A."/>
            <person name="Reinhold-Hurek B."/>
            <person name="Kaiser O."/>
            <person name="Goesmann A."/>
        </authorList>
    </citation>
    <scope>NUCLEOTIDE SEQUENCE [LARGE SCALE GENOMIC DNA]</scope>
    <source>
        <strain evidence="11 12">BH72</strain>
    </source>
</reference>
<dbReference type="SUPFAM" id="SSF55021">
    <property type="entry name" value="ACT-like"/>
    <property type="match status" value="1"/>
</dbReference>
<feature type="binding site" evidence="7">
    <location>
        <position position="96"/>
    </location>
    <ligand>
        <name>Ni(2+)</name>
        <dbReference type="ChEBI" id="CHEBI:49786"/>
    </ligand>
</feature>
<evidence type="ECO:0000256" key="8">
    <source>
        <dbReference type="SAM" id="MobiDB-lite"/>
    </source>
</evidence>
<dbReference type="InterPro" id="IPR002145">
    <property type="entry name" value="CopG"/>
</dbReference>
<dbReference type="PANTHER" id="PTHR34719:SF2">
    <property type="entry name" value="NICKEL-RESPONSIVE REGULATOR"/>
    <property type="match status" value="1"/>
</dbReference>
<evidence type="ECO:0000256" key="4">
    <source>
        <dbReference type="ARBA" id="ARBA00023015"/>
    </source>
</evidence>
<dbReference type="GO" id="GO:0003677">
    <property type="term" value="F:DNA binding"/>
    <property type="evidence" value="ECO:0007669"/>
    <property type="project" value="UniProtKB-KW"/>
</dbReference>
<feature type="compositionally biased region" description="Basic residues" evidence="8">
    <location>
        <begin position="148"/>
        <end position="160"/>
    </location>
</feature>
<dbReference type="AlphaFoldDB" id="A1KA89"/>
<dbReference type="NCBIfam" id="NF003381">
    <property type="entry name" value="PRK04460.1"/>
    <property type="match status" value="1"/>
</dbReference>
<dbReference type="InterPro" id="IPR022988">
    <property type="entry name" value="Ni_resp_reg_NikR"/>
</dbReference>
<evidence type="ECO:0000256" key="7">
    <source>
        <dbReference type="HAMAP-Rule" id="MF_00476"/>
    </source>
</evidence>
<keyword evidence="4 7" id="KW-0805">Transcription regulation</keyword>
<dbReference type="InterPro" id="IPR010985">
    <property type="entry name" value="Ribbon_hlx_hlx"/>
</dbReference>
<evidence type="ECO:0000256" key="3">
    <source>
        <dbReference type="ARBA" id="ARBA00022723"/>
    </source>
</evidence>
<dbReference type="Pfam" id="PF08753">
    <property type="entry name" value="NikR_C"/>
    <property type="match status" value="1"/>
</dbReference>
<proteinExistence type="inferred from homology"/>
<dbReference type="InterPro" id="IPR014864">
    <property type="entry name" value="TF_NikR_Ni-bd_C"/>
</dbReference>
<dbReference type="OrthoDB" id="9806294at2"/>
<feature type="binding site" evidence="7">
    <location>
        <position position="88"/>
    </location>
    <ligand>
        <name>Ni(2+)</name>
        <dbReference type="ChEBI" id="CHEBI:49786"/>
    </ligand>
</feature>
<evidence type="ECO:0000313" key="12">
    <source>
        <dbReference type="Proteomes" id="UP000002588"/>
    </source>
</evidence>
<sequence length="160" mass="18243">MERFTISLEDELARDFDALIAERGYASRSEAVRDMLRRELEAARQRRGDGGHCIASLSYVFNHHERDLGERLTGIQHDHHDLTVSTLHAHLDHDNCIESTILRGPTEAVRRFADSIMAQSGVRHGQLNLISVDLAHPQHAHGHDHSHPHGPGHFHYRPRR</sequence>
<dbReference type="KEGG" id="azo:azo3128"/>
<dbReference type="CDD" id="cd22231">
    <property type="entry name" value="RHH_NikR_HicB-like"/>
    <property type="match status" value="1"/>
</dbReference>
<accession>A1KA89</accession>
<keyword evidence="3 7" id="KW-0479">Metal-binding</keyword>
<feature type="domain" description="Ribbon-helix-helix protein CopG" evidence="9">
    <location>
        <begin position="2"/>
        <end position="41"/>
    </location>
</feature>
<evidence type="ECO:0000259" key="10">
    <source>
        <dbReference type="Pfam" id="PF08753"/>
    </source>
</evidence>
<dbReference type="GO" id="GO:0016151">
    <property type="term" value="F:nickel cation binding"/>
    <property type="evidence" value="ECO:0007669"/>
    <property type="project" value="UniProtKB-UniRule"/>
</dbReference>
<dbReference type="NCBIfam" id="NF002815">
    <property type="entry name" value="PRK02967.1"/>
    <property type="match status" value="1"/>
</dbReference>
<evidence type="ECO:0000256" key="5">
    <source>
        <dbReference type="ARBA" id="ARBA00023125"/>
    </source>
</evidence>
<dbReference type="NCBIfam" id="NF002169">
    <property type="entry name" value="PRK01002.1"/>
    <property type="match status" value="1"/>
</dbReference>
<dbReference type="InterPro" id="IPR045865">
    <property type="entry name" value="ACT-like_dom_sf"/>
</dbReference>
<dbReference type="GO" id="GO:0010045">
    <property type="term" value="P:response to nickel cation"/>
    <property type="evidence" value="ECO:0007669"/>
    <property type="project" value="InterPro"/>
</dbReference>
<protein>
    <recommendedName>
        <fullName evidence="7">Putative nickel-responsive regulator</fullName>
    </recommendedName>
</protein>
<feature type="region of interest" description="Disordered" evidence="8">
    <location>
        <begin position="138"/>
        <end position="160"/>
    </location>
</feature>
<dbReference type="KEGG" id="aoa:dqs_3260"/>
<comment type="similarity">
    <text evidence="1 7">Belongs to the transcriptional regulatory CopG/NikR family.</text>
</comment>
<keyword evidence="6 7" id="KW-0804">Transcription</keyword>
<dbReference type="Gene3D" id="1.10.1220.10">
    <property type="entry name" value="Met repressor-like"/>
    <property type="match status" value="1"/>
</dbReference>
<gene>
    <name evidence="11" type="primary">nikR</name>
    <name evidence="11" type="ordered locus">azo3128</name>
</gene>
<dbReference type="InterPro" id="IPR027271">
    <property type="entry name" value="Acetolactate_synth/TF_NikR_C"/>
</dbReference>
<dbReference type="HAMAP" id="MF_00476">
    <property type="entry name" value="NikR"/>
    <property type="match status" value="1"/>
</dbReference>
<dbReference type="PANTHER" id="PTHR34719">
    <property type="entry name" value="NICKEL-RESPONSIVE REGULATOR"/>
    <property type="match status" value="1"/>
</dbReference>
<comment type="function">
    <text evidence="7">Transcriptional regulator.</text>
</comment>
<dbReference type="InterPro" id="IPR050192">
    <property type="entry name" value="CopG/NikR_regulator"/>
</dbReference>
<evidence type="ECO:0000259" key="9">
    <source>
        <dbReference type="Pfam" id="PF01402"/>
    </source>
</evidence>
<evidence type="ECO:0000313" key="11">
    <source>
        <dbReference type="EMBL" id="CAL95745.1"/>
    </source>
</evidence>
<dbReference type="Gene3D" id="3.30.70.1150">
    <property type="entry name" value="ACT-like. Chain A, domain 2"/>
    <property type="match status" value="1"/>
</dbReference>
<dbReference type="EMBL" id="AM406670">
    <property type="protein sequence ID" value="CAL95745.1"/>
    <property type="molecule type" value="Genomic_DNA"/>
</dbReference>
<dbReference type="InterPro" id="IPR013321">
    <property type="entry name" value="Arc_rbn_hlx_hlx"/>
</dbReference>
<dbReference type="RefSeq" id="WP_011766853.1">
    <property type="nucleotide sequence ID" value="NC_008702.1"/>
</dbReference>
<feature type="domain" description="Transcription factor NikR nickel binding C-terminal" evidence="10">
    <location>
        <begin position="54"/>
        <end position="130"/>
    </location>
</feature>
<dbReference type="STRING" id="62928.azo3128"/>
<dbReference type="GO" id="GO:0003700">
    <property type="term" value="F:DNA-binding transcription factor activity"/>
    <property type="evidence" value="ECO:0007669"/>
    <property type="project" value="UniProtKB-UniRule"/>
</dbReference>
<keyword evidence="12" id="KW-1185">Reference proteome</keyword>
<dbReference type="Pfam" id="PF01402">
    <property type="entry name" value="RHH_1"/>
    <property type="match status" value="1"/>
</dbReference>
<keyword evidence="2 7" id="KW-0533">Nickel</keyword>
<dbReference type="Proteomes" id="UP000002588">
    <property type="component" value="Chromosome"/>
</dbReference>